<name>A0A4S8LQN7_DENBC</name>
<keyword evidence="1" id="KW-0677">Repeat</keyword>
<feature type="domain" description="NACHT" evidence="4">
    <location>
        <begin position="382"/>
        <end position="530"/>
    </location>
</feature>
<organism evidence="5 6">
    <name type="scientific">Dendrothele bispora (strain CBS 962.96)</name>
    <dbReference type="NCBI Taxonomy" id="1314807"/>
    <lineage>
        <taxon>Eukaryota</taxon>
        <taxon>Fungi</taxon>
        <taxon>Dikarya</taxon>
        <taxon>Basidiomycota</taxon>
        <taxon>Agaricomycotina</taxon>
        <taxon>Agaricomycetes</taxon>
        <taxon>Agaricomycetidae</taxon>
        <taxon>Agaricales</taxon>
        <taxon>Agaricales incertae sedis</taxon>
        <taxon>Dendrothele</taxon>
    </lineage>
</organism>
<dbReference type="InterPro" id="IPR011047">
    <property type="entry name" value="Quinoprotein_ADH-like_sf"/>
</dbReference>
<evidence type="ECO:0000256" key="2">
    <source>
        <dbReference type="PROSITE-ProRule" id="PRU00221"/>
    </source>
</evidence>
<keyword evidence="6" id="KW-1185">Reference proteome</keyword>
<dbReference type="SUPFAM" id="SSF50998">
    <property type="entry name" value="Quinoprotein alcohol dehydrogenase-like"/>
    <property type="match status" value="1"/>
</dbReference>
<sequence length="1630" mass="183652">MALPKGKIQRDDSKTHFEVRVLSASDLSFESIIRKEPSARVQICVGQLSPKYIIPGRKGILFTEVSASSLVRFMVIDEGLIHIPDYLRKRKAKSEESEDVLGSAERSVSDLLNKKEQITLDLSPQGQIIIQVDEKTAGTSLEDVGLGRSSDLADPTNPFDSIDDIKPFSNLSDSLDTIISALEQLLNIAQLAAAHPYVGTIVQTLSFLSTPIKAELAREKSIMVLVGQMRRLYVFVASLDGGCSVNDELKNVIDAILKQTVECALFIKEYAKKCLLTRFTKHILLEADSDKIKDFLEVFSILGRSLDRGLLVQLAYVSLRLDKRLDGINDDIKKQEEREEISRYLAPICHDGWESRPRCLDGTCLQTIESVVKWVSDTSSSTLLWLHGLAGTGKSTIATTIADYYTQLNRLGAFIYFNRKEEEKSRFEGVIRTLAYSLSMFDRRIRQKVLEAIVANRNVSKMQPEVQFSNLISHPLNSIEALATEGPIVIVIDALDECSGGDDARQSFFHVLVGSSAHLPKTVRIIVTSRFSPKFQAPCPDMYHILPYKLERSHEDVEFYIRYSLARRKKPNWPKEEDLQALVRLADGLFIWAAIALRYILGEKKETLFPERRLRTLITKPAVIRDLNELYATALRAADEWDEEDRQSICAVLGVIMFVKTPLLPDTVDRLLQLNDSDYASRVVEGLESVLDYSPGHPITIPHATFSDYLSSCPDQPWYIDSAAHKRALAKSCLLILDRSLRKLDVRSSTTLEEATAYSCRFWVTHFLAMDPYPSFEHDLLDFLKLHLLHWLEAMSMLRASHTCAGLLERLFSWVKTHFPSSTMSDPKLHQLIHDGIRFTTFFSDTITDQPRSIYTCALSFVPTQSQMYMTFHDTAYHPTVLGGYQSQWSKSLRVLRQLGQSVQCLAVSPNGGKLLATGQPKGKPLENTGIQLRLWDMSTGLEAIPAVALDDFSVAVFSLDGSKVWCASRAGTIKEIDATTGEVISVLTHTEWSFRKVGDQIPKQKETVGNSSFSRLVTSLLLNQNRNSQIRSPNSGNDDPLTKSSVSKWVLVKEKLPEIAGTQLMFDRITFSSNRQIVVFGHNDGKLCLVDLIKRRQSIPDCCGPPLPVFDLDITRLLRSIAFDDSDSCFAIASRQGKIEIRDTRSGLVHTTLKGHERSVTALKFVSGRLVSSAVDGTIRMWNPTTAELIHTVETGMSDYEPLWMDPSGKSIVSTTKNGTMYIWDVQSGRKLGILQGPCNAISAIAFSGDGTRMITGAFLSDIQIWDFSSFDKNAEIQRHDRPVHNVEMSPDGFCVRSWRDYNDPDDDMNDLASAGIGRDVKFWDVVTGKELKTQPYDRSDRFNGDGSSVMVNNLEGRKDEEDMKVENNQFGGPEEWPKLTMHGDSLSADSASMFQLAQSWESDDSVPSVGNPRVKFREGNMKQNEQEKDDENKESTAQKVEFEEIWIRSTRTTPVWWTKVNRKIEGEVSVTRRVPLFFSDHSGLKRWKRPLGEQRWEEIIQLSNTRAKIIIEDASNAANDSFFKISKDFNDETREIWRMPQELGRCNAANDSFFKISKDFNGETREIWRMPPELGRCRSVAARGNICTFGMWDGRVFSMYFPDEMLGSDDAKVILHRYSPGSSSTGLR</sequence>
<dbReference type="PROSITE" id="PS50837">
    <property type="entry name" value="NACHT"/>
    <property type="match status" value="1"/>
</dbReference>
<feature type="repeat" description="WD" evidence="2">
    <location>
        <begin position="1207"/>
        <end position="1235"/>
    </location>
</feature>
<protein>
    <recommendedName>
        <fullName evidence="4">NACHT domain-containing protein</fullName>
    </recommendedName>
</protein>
<feature type="repeat" description="WD" evidence="2">
    <location>
        <begin position="1236"/>
        <end position="1277"/>
    </location>
</feature>
<evidence type="ECO:0000256" key="1">
    <source>
        <dbReference type="ARBA" id="ARBA00022737"/>
    </source>
</evidence>
<evidence type="ECO:0000313" key="5">
    <source>
        <dbReference type="EMBL" id="THU91490.1"/>
    </source>
</evidence>
<feature type="repeat" description="WD" evidence="2">
    <location>
        <begin position="1154"/>
        <end position="1193"/>
    </location>
</feature>
<dbReference type="OrthoDB" id="163438at2759"/>
<dbReference type="InterPro" id="IPR027417">
    <property type="entry name" value="P-loop_NTPase"/>
</dbReference>
<dbReference type="SMART" id="SM00320">
    <property type="entry name" value="WD40"/>
    <property type="match status" value="7"/>
</dbReference>
<keyword evidence="2" id="KW-0853">WD repeat</keyword>
<reference evidence="5 6" key="1">
    <citation type="journal article" date="2019" name="Nat. Ecol. Evol.">
        <title>Megaphylogeny resolves global patterns of mushroom evolution.</title>
        <authorList>
            <person name="Varga T."/>
            <person name="Krizsan K."/>
            <person name="Foldi C."/>
            <person name="Dima B."/>
            <person name="Sanchez-Garcia M."/>
            <person name="Sanchez-Ramirez S."/>
            <person name="Szollosi G.J."/>
            <person name="Szarkandi J.G."/>
            <person name="Papp V."/>
            <person name="Albert L."/>
            <person name="Andreopoulos W."/>
            <person name="Angelini C."/>
            <person name="Antonin V."/>
            <person name="Barry K.W."/>
            <person name="Bougher N.L."/>
            <person name="Buchanan P."/>
            <person name="Buyck B."/>
            <person name="Bense V."/>
            <person name="Catcheside P."/>
            <person name="Chovatia M."/>
            <person name="Cooper J."/>
            <person name="Damon W."/>
            <person name="Desjardin D."/>
            <person name="Finy P."/>
            <person name="Geml J."/>
            <person name="Haridas S."/>
            <person name="Hughes K."/>
            <person name="Justo A."/>
            <person name="Karasinski D."/>
            <person name="Kautmanova I."/>
            <person name="Kiss B."/>
            <person name="Kocsube S."/>
            <person name="Kotiranta H."/>
            <person name="LaButti K.M."/>
            <person name="Lechner B.E."/>
            <person name="Liimatainen K."/>
            <person name="Lipzen A."/>
            <person name="Lukacs Z."/>
            <person name="Mihaltcheva S."/>
            <person name="Morgado L.N."/>
            <person name="Niskanen T."/>
            <person name="Noordeloos M.E."/>
            <person name="Ohm R.A."/>
            <person name="Ortiz-Santana B."/>
            <person name="Ovrebo C."/>
            <person name="Racz N."/>
            <person name="Riley R."/>
            <person name="Savchenko A."/>
            <person name="Shiryaev A."/>
            <person name="Soop K."/>
            <person name="Spirin V."/>
            <person name="Szebenyi C."/>
            <person name="Tomsovsky M."/>
            <person name="Tulloss R.E."/>
            <person name="Uehling J."/>
            <person name="Grigoriev I.V."/>
            <person name="Vagvolgyi C."/>
            <person name="Papp T."/>
            <person name="Martin F.M."/>
            <person name="Miettinen O."/>
            <person name="Hibbett D.S."/>
            <person name="Nagy L.G."/>
        </authorList>
    </citation>
    <scope>NUCLEOTIDE SEQUENCE [LARGE SCALE GENOMIC DNA]</scope>
    <source>
        <strain evidence="5 6">CBS 962.96</strain>
    </source>
</reference>
<dbReference type="InterPro" id="IPR001680">
    <property type="entry name" value="WD40_rpt"/>
</dbReference>
<dbReference type="Pfam" id="PF00400">
    <property type="entry name" value="WD40"/>
    <property type="match status" value="2"/>
</dbReference>
<feature type="compositionally biased region" description="Basic and acidic residues" evidence="3">
    <location>
        <begin position="1417"/>
        <end position="1438"/>
    </location>
</feature>
<dbReference type="PROSITE" id="PS50294">
    <property type="entry name" value="WD_REPEATS_REGION"/>
    <property type="match status" value="1"/>
</dbReference>
<gene>
    <name evidence="5" type="ORF">K435DRAFT_231380</name>
</gene>
<dbReference type="InterPro" id="IPR007111">
    <property type="entry name" value="NACHT_NTPase"/>
</dbReference>
<proteinExistence type="predicted"/>
<dbReference type="SUPFAM" id="SSF52540">
    <property type="entry name" value="P-loop containing nucleoside triphosphate hydrolases"/>
    <property type="match status" value="1"/>
</dbReference>
<evidence type="ECO:0000313" key="6">
    <source>
        <dbReference type="Proteomes" id="UP000297245"/>
    </source>
</evidence>
<dbReference type="Gene3D" id="3.40.50.300">
    <property type="entry name" value="P-loop containing nucleotide triphosphate hydrolases"/>
    <property type="match status" value="1"/>
</dbReference>
<dbReference type="InterPro" id="IPR015943">
    <property type="entry name" value="WD40/YVTN_repeat-like_dom_sf"/>
</dbReference>
<dbReference type="PANTHER" id="PTHR10039">
    <property type="entry name" value="AMELOGENIN"/>
    <property type="match status" value="1"/>
</dbReference>
<dbReference type="Gene3D" id="2.130.10.10">
    <property type="entry name" value="YVTN repeat-like/Quinoprotein amine dehydrogenase"/>
    <property type="match status" value="2"/>
</dbReference>
<feature type="region of interest" description="Disordered" evidence="3">
    <location>
        <begin position="1401"/>
        <end position="1438"/>
    </location>
</feature>
<dbReference type="Pfam" id="PF24883">
    <property type="entry name" value="NPHP3_N"/>
    <property type="match status" value="1"/>
</dbReference>
<dbReference type="InterPro" id="IPR056884">
    <property type="entry name" value="NPHP3-like_N"/>
</dbReference>
<evidence type="ECO:0000259" key="4">
    <source>
        <dbReference type="PROSITE" id="PS50837"/>
    </source>
</evidence>
<accession>A0A4S8LQN7</accession>
<evidence type="ECO:0000256" key="3">
    <source>
        <dbReference type="SAM" id="MobiDB-lite"/>
    </source>
</evidence>
<dbReference type="EMBL" id="ML179304">
    <property type="protein sequence ID" value="THU91490.1"/>
    <property type="molecule type" value="Genomic_DNA"/>
</dbReference>
<dbReference type="Proteomes" id="UP000297245">
    <property type="component" value="Unassembled WGS sequence"/>
</dbReference>
<dbReference type="PROSITE" id="PS50082">
    <property type="entry name" value="WD_REPEATS_2"/>
    <property type="match status" value="3"/>
</dbReference>
<dbReference type="PANTHER" id="PTHR10039:SF17">
    <property type="entry name" value="FUNGAL STAND N-TERMINAL GOODBYE DOMAIN-CONTAINING PROTEIN-RELATED"/>
    <property type="match status" value="1"/>
</dbReference>